<sequence>MIGSVFSRIAATLLCACLRALSKKTVGDQRYAAAFFF</sequence>
<dbReference type="Proteomes" id="UP000255382">
    <property type="component" value="Unassembled WGS sequence"/>
</dbReference>
<dbReference type="EMBL" id="UGLZ01000004">
    <property type="protein sequence ID" value="STU64598.1"/>
    <property type="molecule type" value="Genomic_DNA"/>
</dbReference>
<evidence type="ECO:0000313" key="2">
    <source>
        <dbReference type="Proteomes" id="UP000255382"/>
    </source>
</evidence>
<evidence type="ECO:0000313" key="1">
    <source>
        <dbReference type="EMBL" id="STU64598.1"/>
    </source>
</evidence>
<organism evidence="1 2">
    <name type="scientific">Klebsiella pneumoniae subsp. ozaenae</name>
    <dbReference type="NCBI Taxonomy" id="574"/>
    <lineage>
        <taxon>Bacteria</taxon>
        <taxon>Pseudomonadati</taxon>
        <taxon>Pseudomonadota</taxon>
        <taxon>Gammaproteobacteria</taxon>
        <taxon>Enterobacterales</taxon>
        <taxon>Enterobacteriaceae</taxon>
        <taxon>Klebsiella/Raoultella group</taxon>
        <taxon>Klebsiella</taxon>
        <taxon>Klebsiella pneumoniae complex</taxon>
    </lineage>
</organism>
<reference evidence="1 2" key="1">
    <citation type="submission" date="2018-06" db="EMBL/GenBank/DDBJ databases">
        <authorList>
            <consortium name="Pathogen Informatics"/>
            <person name="Doyle S."/>
        </authorList>
    </citation>
    <scope>NUCLEOTIDE SEQUENCE [LARGE SCALE GENOMIC DNA]</scope>
    <source>
        <strain evidence="1 2">NCTC5050</strain>
    </source>
</reference>
<protein>
    <submittedName>
        <fullName evidence="1">Uncharacterized protein</fullName>
    </submittedName>
</protein>
<dbReference type="AlphaFoldDB" id="A0A377Z901"/>
<accession>A0A377Z901</accession>
<proteinExistence type="predicted"/>
<name>A0A377Z901_KLEPO</name>
<gene>
    <name evidence="1" type="ORF">NCTC5050_01507</name>
</gene>
<keyword evidence="2" id="KW-1185">Reference proteome</keyword>